<evidence type="ECO:0000313" key="1">
    <source>
        <dbReference type="EMBL" id="RDX40889.1"/>
    </source>
</evidence>
<dbReference type="AlphaFoldDB" id="A0A371CKU8"/>
<keyword evidence="2" id="KW-1185">Reference proteome</keyword>
<reference evidence="1 2" key="1">
    <citation type="journal article" date="2018" name="Biotechnol. Biofuels">
        <title>Integrative visual omics of the white-rot fungus Polyporus brumalis exposes the biotechnological potential of its oxidative enzymes for delignifying raw plant biomass.</title>
        <authorList>
            <person name="Miyauchi S."/>
            <person name="Rancon A."/>
            <person name="Drula E."/>
            <person name="Hage H."/>
            <person name="Chaduli D."/>
            <person name="Favel A."/>
            <person name="Grisel S."/>
            <person name="Henrissat B."/>
            <person name="Herpoel-Gimbert I."/>
            <person name="Ruiz-Duenas F.J."/>
            <person name="Chevret D."/>
            <person name="Hainaut M."/>
            <person name="Lin J."/>
            <person name="Wang M."/>
            <person name="Pangilinan J."/>
            <person name="Lipzen A."/>
            <person name="Lesage-Meessen L."/>
            <person name="Navarro D."/>
            <person name="Riley R."/>
            <person name="Grigoriev I.V."/>
            <person name="Zhou S."/>
            <person name="Raouche S."/>
            <person name="Rosso M.N."/>
        </authorList>
    </citation>
    <scope>NUCLEOTIDE SEQUENCE [LARGE SCALE GENOMIC DNA]</scope>
    <source>
        <strain evidence="1 2">BRFM 1820</strain>
    </source>
</reference>
<protein>
    <submittedName>
        <fullName evidence="1">Uncharacterized protein</fullName>
    </submittedName>
</protein>
<dbReference type="Proteomes" id="UP000256964">
    <property type="component" value="Unassembled WGS sequence"/>
</dbReference>
<accession>A0A371CKU8</accession>
<evidence type="ECO:0000313" key="2">
    <source>
        <dbReference type="Proteomes" id="UP000256964"/>
    </source>
</evidence>
<dbReference type="EMBL" id="KZ857532">
    <property type="protein sequence ID" value="RDX40889.1"/>
    <property type="molecule type" value="Genomic_DNA"/>
</dbReference>
<proteinExistence type="predicted"/>
<name>A0A371CKU8_9APHY</name>
<gene>
    <name evidence="1" type="ORF">OH76DRAFT_281090</name>
</gene>
<sequence>MPSRGPLVDHRARALPGGRYLGYPYSTTSLTLVSRRPRLSGGHWGGPAFAPLHDWSPCAAVTVRLRAAQARFLRRACCVPELCCIASIRRSLIPRPVACTFIGRTSVGQTIGPIACGRPTLSPRDAPDGRKAPYAPCQTSVGVACSAPSRDTRESHAPPQCRASNHVHLGTNATLLSHSVSLAARISDIPTWPHWQEEARRLNHGLSLLRVCIQSIYAQNTEANGLHISIRERCPSSEQQHYGPQVFVGLARLHTHG</sequence>
<organism evidence="1 2">
    <name type="scientific">Lentinus brumalis</name>
    <dbReference type="NCBI Taxonomy" id="2498619"/>
    <lineage>
        <taxon>Eukaryota</taxon>
        <taxon>Fungi</taxon>
        <taxon>Dikarya</taxon>
        <taxon>Basidiomycota</taxon>
        <taxon>Agaricomycotina</taxon>
        <taxon>Agaricomycetes</taxon>
        <taxon>Polyporales</taxon>
        <taxon>Polyporaceae</taxon>
        <taxon>Lentinus</taxon>
    </lineage>
</organism>